<gene>
    <name evidence="3" type="ORF">C7453_101492</name>
    <name evidence="2" type="ORF">HLH32_02440</name>
</gene>
<dbReference type="PANTHER" id="PTHR43212">
    <property type="entry name" value="QUERCETIN 2,3-DIOXYGENASE"/>
    <property type="match status" value="1"/>
</dbReference>
<evidence type="ECO:0000259" key="1">
    <source>
        <dbReference type="Pfam" id="PF17954"/>
    </source>
</evidence>
<dbReference type="EMBL" id="JABEQI010000001">
    <property type="protein sequence ID" value="MBB2185260.1"/>
    <property type="molecule type" value="Genomic_DNA"/>
</dbReference>
<dbReference type="InterPro" id="IPR014710">
    <property type="entry name" value="RmlC-like_jellyroll"/>
</dbReference>
<name>A0A370GE29_GLULI</name>
<feature type="domain" description="Quercetin 2,3-dioxygenase C-terminal cupin" evidence="1">
    <location>
        <begin position="166"/>
        <end position="240"/>
    </location>
</feature>
<reference evidence="2 5" key="2">
    <citation type="submission" date="2020-04" db="EMBL/GenBank/DDBJ databases">
        <title>Description of novel Gluconacetobacter.</title>
        <authorList>
            <person name="Sombolestani A."/>
        </authorList>
    </citation>
    <scope>NUCLEOTIDE SEQUENCE [LARGE SCALE GENOMIC DNA]</scope>
    <source>
        <strain evidence="2 5">LMG 1382</strain>
    </source>
</reference>
<evidence type="ECO:0000313" key="2">
    <source>
        <dbReference type="EMBL" id="MBB2185260.1"/>
    </source>
</evidence>
<dbReference type="SUPFAM" id="SSF51182">
    <property type="entry name" value="RmlC-like cupins"/>
    <property type="match status" value="1"/>
</dbReference>
<comment type="caution">
    <text evidence="3">The sequence shown here is derived from an EMBL/GenBank/DDBJ whole genome shotgun (WGS) entry which is preliminary data.</text>
</comment>
<dbReference type="InterPro" id="IPR041602">
    <property type="entry name" value="Quercetinase_C"/>
</dbReference>
<keyword evidence="4" id="KW-1185">Reference proteome</keyword>
<dbReference type="AlphaFoldDB" id="A0A370GE29"/>
<evidence type="ECO:0000313" key="4">
    <source>
        <dbReference type="Proteomes" id="UP000254958"/>
    </source>
</evidence>
<dbReference type="InterPro" id="IPR011051">
    <property type="entry name" value="RmlC_Cupin_sf"/>
</dbReference>
<dbReference type="Pfam" id="PF17954">
    <property type="entry name" value="Pirin_C_2"/>
    <property type="match status" value="1"/>
</dbReference>
<dbReference type="EMBL" id="QQAW01000001">
    <property type="protein sequence ID" value="RDI40694.1"/>
    <property type="molecule type" value="Genomic_DNA"/>
</dbReference>
<dbReference type="Proteomes" id="UP000254958">
    <property type="component" value="Unassembled WGS sequence"/>
</dbReference>
<organism evidence="3 4">
    <name type="scientific">Gluconacetobacter liquefaciens</name>
    <name type="common">Acetobacter liquefaciens</name>
    <dbReference type="NCBI Taxonomy" id="89584"/>
    <lineage>
        <taxon>Bacteria</taxon>
        <taxon>Pseudomonadati</taxon>
        <taxon>Pseudomonadota</taxon>
        <taxon>Alphaproteobacteria</taxon>
        <taxon>Acetobacterales</taxon>
        <taxon>Acetobacteraceae</taxon>
        <taxon>Gluconacetobacter</taxon>
    </lineage>
</organism>
<dbReference type="OrthoDB" id="9780903at2"/>
<evidence type="ECO:0000313" key="3">
    <source>
        <dbReference type="EMBL" id="RDI40694.1"/>
    </source>
</evidence>
<protein>
    <recommendedName>
        <fullName evidence="1">Quercetin 2,3-dioxygenase C-terminal cupin domain-containing protein</fullName>
    </recommendedName>
</protein>
<dbReference type="PANTHER" id="PTHR43212:SF3">
    <property type="entry name" value="QUERCETIN 2,3-DIOXYGENASE"/>
    <property type="match status" value="1"/>
</dbReference>
<dbReference type="Proteomes" id="UP000562982">
    <property type="component" value="Unassembled WGS sequence"/>
</dbReference>
<dbReference type="RefSeq" id="WP_114725644.1">
    <property type="nucleotide sequence ID" value="NZ_BJMI01000010.1"/>
</dbReference>
<dbReference type="Gene3D" id="2.60.120.10">
    <property type="entry name" value="Jelly Rolls"/>
    <property type="match status" value="2"/>
</dbReference>
<reference evidence="3 4" key="1">
    <citation type="submission" date="2018-07" db="EMBL/GenBank/DDBJ databases">
        <title>Genomic Encyclopedia of Type Strains, Phase IV (KMG-IV): sequencing the most valuable type-strain genomes for metagenomic binning, comparative biology and taxonomic classification.</title>
        <authorList>
            <person name="Goeker M."/>
        </authorList>
    </citation>
    <scope>NUCLEOTIDE SEQUENCE [LARGE SCALE GENOMIC DNA]</scope>
    <source>
        <strain evidence="3 4">DSM 5603</strain>
    </source>
</reference>
<sequence>MITIRRASSLGQVRQGDALLHCHFAFGAFQDPQHVHDGRLRVVNAGHLAANAEYLLGPERNVDIATWVVDGTLTARSDLFPDASIGSGGLHLLSTGAGCLSMGWRAGAAGASFLQMWFLPDDEGGTPVQEARPAFAGLEDGGFRILASGFPEDDPEEAGTVTDGAPMVLRTRARLLHAAIPEGEGACYQTTPGRALYLVVVRGVVTLENAGLGPGDGARIDGEPQFVVMASEDAVILLADTAARDSEL</sequence>
<dbReference type="InterPro" id="IPR012093">
    <property type="entry name" value="Pirin"/>
</dbReference>
<accession>A0A370GE29</accession>
<proteinExistence type="predicted"/>
<evidence type="ECO:0000313" key="5">
    <source>
        <dbReference type="Proteomes" id="UP000562982"/>
    </source>
</evidence>